<dbReference type="Pfam" id="PF02037">
    <property type="entry name" value="SAP"/>
    <property type="match status" value="1"/>
</dbReference>
<feature type="compositionally biased region" description="Acidic residues" evidence="2">
    <location>
        <begin position="83"/>
        <end position="97"/>
    </location>
</feature>
<evidence type="ECO:0000259" key="4">
    <source>
        <dbReference type="PROSITE" id="PS50800"/>
    </source>
</evidence>
<sequence length="451" mass="50179">MPASDNAQIVPSELKVVELRKELHDRNLSTKGLKKELVARLEEALNAEAEGNEAPESVEDVAKEESPKEEEEKEEGNEKIKEDGEENDEEENEEEDPTTFKVPDVKEADESKDEADISSEPVKDTVKEDKEDSETKPDEPTSVEEEKPTEPQVTVEEPKTPPKETSAEEKKADGDAQELKHQTIIESIPDEEASGITEAQVKPVIEEASESTAEKSPAKGEDDGIDRKRKADEEDEKSAKNPKLDSTTNGTNGTPSADTSEDKVLQNDGSVEIYIKNFVRPLMVRQVEEILNKYGETKEIWMNWLKSRCYARYTTIEQAKEAHKNINGMEFPAGSGRHLACGFLRDNQMADLIEAEEKARYENQTLELKNDGGNVTLVAPGVSVEIKGASNPEEKLDSSHSSENMTAVNNDAKDEPSADGFFKTRAEPHLYYKPLTEEQVQAKSQEKPSFG</sequence>
<dbReference type="Pfam" id="PF16294">
    <property type="entry name" value="RSB_motif"/>
    <property type="match status" value="1"/>
</dbReference>
<feature type="region of interest" description="Disordered" evidence="2">
    <location>
        <begin position="46"/>
        <end position="265"/>
    </location>
</feature>
<feature type="compositionally biased region" description="Basic and acidic residues" evidence="2">
    <location>
        <begin position="212"/>
        <end position="243"/>
    </location>
</feature>
<dbReference type="PANTHER" id="PTHR47031">
    <property type="entry name" value="SAP DNA-BINDING DOMAIN-CONTAINING PROTEIN"/>
    <property type="match status" value="1"/>
</dbReference>
<protein>
    <recommendedName>
        <fullName evidence="7">SAP domain-containing protein</fullName>
    </recommendedName>
</protein>
<keyword evidence="1" id="KW-0694">RNA-binding</keyword>
<dbReference type="GO" id="GO:0003723">
    <property type="term" value="F:RNA binding"/>
    <property type="evidence" value="ECO:0007669"/>
    <property type="project" value="UniProtKB-UniRule"/>
</dbReference>
<evidence type="ECO:0000256" key="2">
    <source>
        <dbReference type="SAM" id="MobiDB-lite"/>
    </source>
</evidence>
<feature type="compositionally biased region" description="Polar residues" evidence="2">
    <location>
        <begin position="244"/>
        <end position="258"/>
    </location>
</feature>
<dbReference type="Proteomes" id="UP001150538">
    <property type="component" value="Unassembled WGS sequence"/>
</dbReference>
<dbReference type="Gene3D" id="3.30.70.330">
    <property type="match status" value="1"/>
</dbReference>
<dbReference type="PROSITE" id="PS50800">
    <property type="entry name" value="SAP"/>
    <property type="match status" value="1"/>
</dbReference>
<comment type="caution">
    <text evidence="5">The sequence shown here is derived from an EMBL/GenBank/DDBJ whole genome shotgun (WGS) entry which is preliminary data.</text>
</comment>
<name>A0A9W8A4Q5_9FUNG</name>
<evidence type="ECO:0008006" key="7">
    <source>
        <dbReference type="Google" id="ProtNLM"/>
    </source>
</evidence>
<feature type="compositionally biased region" description="Acidic residues" evidence="2">
    <location>
        <begin position="50"/>
        <end position="59"/>
    </location>
</feature>
<evidence type="ECO:0000259" key="3">
    <source>
        <dbReference type="PROSITE" id="PS50102"/>
    </source>
</evidence>
<accession>A0A9W8A4Q5</accession>
<reference evidence="5" key="1">
    <citation type="submission" date="2022-07" db="EMBL/GenBank/DDBJ databases">
        <title>Phylogenomic reconstructions and comparative analyses of Kickxellomycotina fungi.</title>
        <authorList>
            <person name="Reynolds N.K."/>
            <person name="Stajich J.E."/>
            <person name="Barry K."/>
            <person name="Grigoriev I.V."/>
            <person name="Crous P."/>
            <person name="Smith M.E."/>
        </authorList>
    </citation>
    <scope>NUCLEOTIDE SEQUENCE</scope>
    <source>
        <strain evidence="5">NBRC 100468</strain>
    </source>
</reference>
<dbReference type="PROSITE" id="PS50102">
    <property type="entry name" value="RRM"/>
    <property type="match status" value="1"/>
</dbReference>
<dbReference type="SUPFAM" id="SSF68906">
    <property type="entry name" value="SAP domain"/>
    <property type="match status" value="1"/>
</dbReference>
<proteinExistence type="predicted"/>
<evidence type="ECO:0000313" key="6">
    <source>
        <dbReference type="Proteomes" id="UP001150538"/>
    </source>
</evidence>
<dbReference type="SUPFAM" id="SSF54928">
    <property type="entry name" value="RNA-binding domain, RBD"/>
    <property type="match status" value="1"/>
</dbReference>
<dbReference type="AlphaFoldDB" id="A0A9W8A4Q5"/>
<dbReference type="SMART" id="SM00513">
    <property type="entry name" value="SAP"/>
    <property type="match status" value="1"/>
</dbReference>
<dbReference type="PANTHER" id="PTHR47031:SF3">
    <property type="entry name" value="SAP DOMAIN-CONTAINING PROTEIN"/>
    <property type="match status" value="1"/>
</dbReference>
<dbReference type="Gene3D" id="1.10.720.30">
    <property type="entry name" value="SAP domain"/>
    <property type="match status" value="1"/>
</dbReference>
<dbReference type="OrthoDB" id="5348404at2759"/>
<feature type="compositionally biased region" description="Basic and acidic residues" evidence="2">
    <location>
        <begin position="121"/>
        <end position="149"/>
    </location>
</feature>
<organism evidence="5 6">
    <name type="scientific">Mycoemilia scoparia</name>
    <dbReference type="NCBI Taxonomy" id="417184"/>
    <lineage>
        <taxon>Eukaryota</taxon>
        <taxon>Fungi</taxon>
        <taxon>Fungi incertae sedis</taxon>
        <taxon>Zoopagomycota</taxon>
        <taxon>Kickxellomycotina</taxon>
        <taxon>Kickxellomycetes</taxon>
        <taxon>Kickxellales</taxon>
        <taxon>Kickxellaceae</taxon>
        <taxon>Mycoemilia</taxon>
    </lineage>
</organism>
<feature type="domain" description="RRM" evidence="3">
    <location>
        <begin position="271"/>
        <end position="346"/>
    </location>
</feature>
<feature type="region of interest" description="Disordered" evidence="2">
    <location>
        <begin position="432"/>
        <end position="451"/>
    </location>
</feature>
<dbReference type="InterPro" id="IPR012677">
    <property type="entry name" value="Nucleotide-bd_a/b_plait_sf"/>
</dbReference>
<dbReference type="InterPro" id="IPR000504">
    <property type="entry name" value="RRM_dom"/>
</dbReference>
<feature type="compositionally biased region" description="Basic and acidic residues" evidence="2">
    <location>
        <begin position="156"/>
        <end position="183"/>
    </location>
</feature>
<dbReference type="InterPro" id="IPR034257">
    <property type="entry name" value="Acinus_RRM"/>
</dbReference>
<dbReference type="InterPro" id="IPR032552">
    <property type="entry name" value="RSB_motif"/>
</dbReference>
<dbReference type="CDD" id="cd12432">
    <property type="entry name" value="RRM_ACINU"/>
    <property type="match status" value="1"/>
</dbReference>
<dbReference type="InterPro" id="IPR036361">
    <property type="entry name" value="SAP_dom_sf"/>
</dbReference>
<dbReference type="EMBL" id="JANBPU010000032">
    <property type="protein sequence ID" value="KAJ1919114.1"/>
    <property type="molecule type" value="Genomic_DNA"/>
</dbReference>
<feature type="region of interest" description="Disordered" evidence="2">
    <location>
        <begin position="388"/>
        <end position="425"/>
    </location>
</feature>
<feature type="domain" description="SAP" evidence="4">
    <location>
        <begin position="11"/>
        <end position="45"/>
    </location>
</feature>
<evidence type="ECO:0000313" key="5">
    <source>
        <dbReference type="EMBL" id="KAJ1919114.1"/>
    </source>
</evidence>
<dbReference type="InterPro" id="IPR035979">
    <property type="entry name" value="RBD_domain_sf"/>
</dbReference>
<keyword evidence="6" id="KW-1185">Reference proteome</keyword>
<evidence type="ECO:0000256" key="1">
    <source>
        <dbReference type="PROSITE-ProRule" id="PRU00176"/>
    </source>
</evidence>
<gene>
    <name evidence="5" type="ORF">H4219_002163</name>
</gene>
<dbReference type="InterPro" id="IPR003034">
    <property type="entry name" value="SAP_dom"/>
</dbReference>
<feature type="compositionally biased region" description="Basic and acidic residues" evidence="2">
    <location>
        <begin position="411"/>
        <end position="425"/>
    </location>
</feature>